<reference evidence="3" key="2">
    <citation type="submission" date="2020-11" db="EMBL/GenBank/DDBJ databases">
        <authorList>
            <person name="McCartney M.A."/>
            <person name="Auch B."/>
            <person name="Kono T."/>
            <person name="Mallez S."/>
            <person name="Becker A."/>
            <person name="Gohl D.M."/>
            <person name="Silverstein K.A.T."/>
            <person name="Koren S."/>
            <person name="Bechman K.B."/>
            <person name="Herman A."/>
            <person name="Abrahante J.E."/>
            <person name="Garbe J."/>
        </authorList>
    </citation>
    <scope>NUCLEOTIDE SEQUENCE</scope>
    <source>
        <strain evidence="3">Duluth1</strain>
        <tissue evidence="3">Whole animal</tissue>
    </source>
</reference>
<name>A0A9D4RUS9_DREPO</name>
<comment type="caution">
    <text evidence="3">The sequence shown here is derived from an EMBL/GenBank/DDBJ whole genome shotgun (WGS) entry which is preliminary data.</text>
</comment>
<dbReference type="InterPro" id="IPR036465">
    <property type="entry name" value="vWFA_dom_sf"/>
</dbReference>
<dbReference type="Proteomes" id="UP000828390">
    <property type="component" value="Unassembled WGS sequence"/>
</dbReference>
<dbReference type="Pfam" id="PF00092">
    <property type="entry name" value="VWA"/>
    <property type="match status" value="1"/>
</dbReference>
<feature type="domain" description="VWFA" evidence="2">
    <location>
        <begin position="141"/>
        <end position="323"/>
    </location>
</feature>
<dbReference type="SUPFAM" id="SSF53300">
    <property type="entry name" value="vWA-like"/>
    <property type="match status" value="1"/>
</dbReference>
<evidence type="ECO:0000259" key="2">
    <source>
        <dbReference type="PROSITE" id="PS50234"/>
    </source>
</evidence>
<keyword evidence="4" id="KW-1185">Reference proteome</keyword>
<evidence type="ECO:0000313" key="3">
    <source>
        <dbReference type="EMBL" id="KAH3881789.1"/>
    </source>
</evidence>
<keyword evidence="1" id="KW-0732">Signal</keyword>
<dbReference type="PROSITE" id="PS50234">
    <property type="entry name" value="VWFA"/>
    <property type="match status" value="1"/>
</dbReference>
<evidence type="ECO:0000313" key="4">
    <source>
        <dbReference type="Proteomes" id="UP000828390"/>
    </source>
</evidence>
<proteinExistence type="predicted"/>
<protein>
    <recommendedName>
        <fullName evidence="2">VWFA domain-containing protein</fullName>
    </recommendedName>
</protein>
<dbReference type="OrthoDB" id="6116415at2759"/>
<sequence>MMFVLIWGVILLIPAAAGDAAPPCDDFDTSGCVSNPSLCQDPVLSLVTCPKTCNKCPFYCYNCDSVINVTSCTNITTCPSDMVCNSTKRSLHERNVQKFCCADNYCNHVPTMTTPVTMATQPMVQSTISSTARLVTNCNKDVIFIMEESNRVPSIEPSRKFMLDIVAGLDIGPNASLVALLSHNDLYDPVGWPLTKYPTKTSLLQAISLTQRHPWPPNPDPLVGIQMYLWGVANGQQGNRPDKEDVVIIMTTTEIPEHFSPLLGVYEHPYVLIAGLNRQSNNVIWIGIGHGISDRTLSLVTKDSNHRFHLSSVYEMPNVSQRVADLICP</sequence>
<organism evidence="3 4">
    <name type="scientific">Dreissena polymorpha</name>
    <name type="common">Zebra mussel</name>
    <name type="synonym">Mytilus polymorpha</name>
    <dbReference type="NCBI Taxonomy" id="45954"/>
    <lineage>
        <taxon>Eukaryota</taxon>
        <taxon>Metazoa</taxon>
        <taxon>Spiralia</taxon>
        <taxon>Lophotrochozoa</taxon>
        <taxon>Mollusca</taxon>
        <taxon>Bivalvia</taxon>
        <taxon>Autobranchia</taxon>
        <taxon>Heteroconchia</taxon>
        <taxon>Euheterodonta</taxon>
        <taxon>Imparidentia</taxon>
        <taxon>Neoheterodontei</taxon>
        <taxon>Myida</taxon>
        <taxon>Dreissenoidea</taxon>
        <taxon>Dreissenidae</taxon>
        <taxon>Dreissena</taxon>
    </lineage>
</organism>
<evidence type="ECO:0000256" key="1">
    <source>
        <dbReference type="SAM" id="SignalP"/>
    </source>
</evidence>
<accession>A0A9D4RUS9</accession>
<dbReference type="EMBL" id="JAIWYP010000001">
    <property type="protein sequence ID" value="KAH3881789.1"/>
    <property type="molecule type" value="Genomic_DNA"/>
</dbReference>
<dbReference type="AlphaFoldDB" id="A0A9D4RUS9"/>
<dbReference type="InterPro" id="IPR002035">
    <property type="entry name" value="VWF_A"/>
</dbReference>
<dbReference type="Gene3D" id="3.40.50.410">
    <property type="entry name" value="von Willebrand factor, type A domain"/>
    <property type="match status" value="1"/>
</dbReference>
<reference evidence="3" key="1">
    <citation type="journal article" date="2019" name="bioRxiv">
        <title>The Genome of the Zebra Mussel, Dreissena polymorpha: A Resource for Invasive Species Research.</title>
        <authorList>
            <person name="McCartney M.A."/>
            <person name="Auch B."/>
            <person name="Kono T."/>
            <person name="Mallez S."/>
            <person name="Zhang Y."/>
            <person name="Obille A."/>
            <person name="Becker A."/>
            <person name="Abrahante J.E."/>
            <person name="Garbe J."/>
            <person name="Badalamenti J.P."/>
            <person name="Herman A."/>
            <person name="Mangelson H."/>
            <person name="Liachko I."/>
            <person name="Sullivan S."/>
            <person name="Sone E.D."/>
            <person name="Koren S."/>
            <person name="Silverstein K.A.T."/>
            <person name="Beckman K.B."/>
            <person name="Gohl D.M."/>
        </authorList>
    </citation>
    <scope>NUCLEOTIDE SEQUENCE</scope>
    <source>
        <strain evidence="3">Duluth1</strain>
        <tissue evidence="3">Whole animal</tissue>
    </source>
</reference>
<feature type="signal peptide" evidence="1">
    <location>
        <begin position="1"/>
        <end position="20"/>
    </location>
</feature>
<gene>
    <name evidence="3" type="ORF">DPMN_005716</name>
</gene>
<feature type="chain" id="PRO_5038586484" description="VWFA domain-containing protein" evidence="1">
    <location>
        <begin position="21"/>
        <end position="329"/>
    </location>
</feature>